<evidence type="ECO:0000313" key="2">
    <source>
        <dbReference type="EMBL" id="KAJ5178691.1"/>
    </source>
</evidence>
<feature type="transmembrane region" description="Helical" evidence="1">
    <location>
        <begin position="335"/>
        <end position="354"/>
    </location>
</feature>
<protein>
    <submittedName>
        <fullName evidence="2">Uncharacterized protein</fullName>
    </submittedName>
</protein>
<proteinExistence type="predicted"/>
<dbReference type="InterPro" id="IPR053018">
    <property type="entry name" value="Elsinochrome_Biosynth-Asso"/>
</dbReference>
<comment type="caution">
    <text evidence="2">The sequence shown here is derived from an EMBL/GenBank/DDBJ whole genome shotgun (WGS) entry which is preliminary data.</text>
</comment>
<dbReference type="EMBL" id="JAPQKO010000002">
    <property type="protein sequence ID" value="KAJ5178691.1"/>
    <property type="molecule type" value="Genomic_DNA"/>
</dbReference>
<evidence type="ECO:0000256" key="1">
    <source>
        <dbReference type="SAM" id="Phobius"/>
    </source>
</evidence>
<keyword evidence="1" id="KW-1133">Transmembrane helix</keyword>
<dbReference type="PANTHER" id="PTHR37577:SF1">
    <property type="entry name" value="INTEGRAL MEMBRANE PROTEIN"/>
    <property type="match status" value="1"/>
</dbReference>
<gene>
    <name evidence="2" type="ORF">N7492_001901</name>
</gene>
<feature type="transmembrane region" description="Helical" evidence="1">
    <location>
        <begin position="375"/>
        <end position="395"/>
    </location>
</feature>
<dbReference type="Proteomes" id="UP001146351">
    <property type="component" value="Unassembled WGS sequence"/>
</dbReference>
<organism evidence="2 3">
    <name type="scientific">Penicillium capsulatum</name>
    <dbReference type="NCBI Taxonomy" id="69766"/>
    <lineage>
        <taxon>Eukaryota</taxon>
        <taxon>Fungi</taxon>
        <taxon>Dikarya</taxon>
        <taxon>Ascomycota</taxon>
        <taxon>Pezizomycotina</taxon>
        <taxon>Eurotiomycetes</taxon>
        <taxon>Eurotiomycetidae</taxon>
        <taxon>Eurotiales</taxon>
        <taxon>Aspergillaceae</taxon>
        <taxon>Penicillium</taxon>
    </lineage>
</organism>
<keyword evidence="1" id="KW-0472">Membrane</keyword>
<keyword evidence="1" id="KW-0812">Transmembrane</keyword>
<accession>A0A9W9LUQ8</accession>
<feature type="transmembrane region" description="Helical" evidence="1">
    <location>
        <begin position="248"/>
        <end position="268"/>
    </location>
</feature>
<feature type="transmembrane region" description="Helical" evidence="1">
    <location>
        <begin position="109"/>
        <end position="133"/>
    </location>
</feature>
<feature type="transmembrane region" description="Helical" evidence="1">
    <location>
        <begin position="145"/>
        <end position="166"/>
    </location>
</feature>
<reference evidence="2" key="1">
    <citation type="submission" date="2022-11" db="EMBL/GenBank/DDBJ databases">
        <authorList>
            <person name="Petersen C."/>
        </authorList>
    </citation>
    <scope>NUCLEOTIDE SEQUENCE</scope>
    <source>
        <strain evidence="2">IBT 21917</strain>
    </source>
</reference>
<name>A0A9W9LUQ8_9EURO</name>
<dbReference type="OrthoDB" id="5427664at2759"/>
<evidence type="ECO:0000313" key="3">
    <source>
        <dbReference type="Proteomes" id="UP001146351"/>
    </source>
</evidence>
<keyword evidence="3" id="KW-1185">Reference proteome</keyword>
<feature type="transmembrane region" description="Helical" evidence="1">
    <location>
        <begin position="22"/>
        <end position="47"/>
    </location>
</feature>
<feature type="transmembrane region" description="Helical" evidence="1">
    <location>
        <begin position="178"/>
        <end position="199"/>
    </location>
</feature>
<dbReference type="AlphaFoldDB" id="A0A9W9LUQ8"/>
<dbReference type="PANTHER" id="PTHR37577">
    <property type="entry name" value="INTEGRAL MEMBRANE PROTEIN"/>
    <property type="match status" value="1"/>
</dbReference>
<reference evidence="2" key="2">
    <citation type="journal article" date="2023" name="IMA Fungus">
        <title>Comparative genomic study of the Penicillium genus elucidates a diverse pangenome and 15 lateral gene transfer events.</title>
        <authorList>
            <person name="Petersen C."/>
            <person name="Sorensen T."/>
            <person name="Nielsen M.R."/>
            <person name="Sondergaard T.E."/>
            <person name="Sorensen J.L."/>
            <person name="Fitzpatrick D.A."/>
            <person name="Frisvad J.C."/>
            <person name="Nielsen K.L."/>
        </authorList>
    </citation>
    <scope>NUCLEOTIDE SEQUENCE</scope>
    <source>
        <strain evidence="2">IBT 21917</strain>
    </source>
</reference>
<sequence>MATSCHVDCLALPTRYEPDSDISGVGVVINYVVTAGLAVFIIFLYYVTVYDPSTDPFDAVQEGAPSERPNPLDDFLLKWLRSGPAYIAKRFLDSRQVLSFRTKAQLERVLIKCILLMGDLQIVTGLAILLSGFAQFECGLAALKWRIILDLSWFSCLTHLSCMTMLRKHLHTHTFQRIWRLIAMGILAAILAAGLLITANPNWLLLNENAKATPTICITGCYLEPGPNKSWVESLEPVPVQSWQPSEWFWTPVVSASFIVIAFISRIVRLHKTSSLVARRATEWLDGQMQRFLWALFRVSCTEGHMSGLGRSFLYRPIFGIFMILRFLLDSFPSFAAEVSWVFAAFLWGTWRLVKDLSPNTKMEPFESSKETWTFGQIVSVFTLTAPLISVIGTLEEEQIVSDTTRPTKQTAALSALSAPSWLYQIKHARGH</sequence>